<evidence type="ECO:0000313" key="7">
    <source>
        <dbReference type="Proteomes" id="UP000198881"/>
    </source>
</evidence>
<evidence type="ECO:0000259" key="5">
    <source>
        <dbReference type="Pfam" id="PF03466"/>
    </source>
</evidence>
<dbReference type="GO" id="GO:0003700">
    <property type="term" value="F:DNA-binding transcription factor activity"/>
    <property type="evidence" value="ECO:0007669"/>
    <property type="project" value="TreeGrafter"/>
</dbReference>
<gene>
    <name evidence="6" type="ORF">SAMN04487966_10641</name>
</gene>
<evidence type="ECO:0000313" key="6">
    <source>
        <dbReference type="EMBL" id="SFV23110.1"/>
    </source>
</evidence>
<dbReference type="PANTHER" id="PTHR30346">
    <property type="entry name" value="TRANSCRIPTIONAL DUAL REGULATOR HCAR-RELATED"/>
    <property type="match status" value="1"/>
</dbReference>
<accession>A0A1I7MMG6</accession>
<dbReference type="STRING" id="574650.SAMN04487966_10641"/>
<dbReference type="Proteomes" id="UP000198881">
    <property type="component" value="Unassembled WGS sequence"/>
</dbReference>
<reference evidence="6 7" key="1">
    <citation type="submission" date="2016-10" db="EMBL/GenBank/DDBJ databases">
        <authorList>
            <person name="de Groot N.N."/>
        </authorList>
    </citation>
    <scope>NUCLEOTIDE SEQUENCE [LARGE SCALE GENOMIC DNA]</scope>
    <source>
        <strain evidence="6 7">CGMCC 1.7054</strain>
    </source>
</reference>
<dbReference type="GO" id="GO:0032993">
    <property type="term" value="C:protein-DNA complex"/>
    <property type="evidence" value="ECO:0007669"/>
    <property type="project" value="TreeGrafter"/>
</dbReference>
<proteinExistence type="inferred from homology"/>
<dbReference type="Pfam" id="PF03466">
    <property type="entry name" value="LysR_substrate"/>
    <property type="match status" value="1"/>
</dbReference>
<dbReference type="GO" id="GO:0003677">
    <property type="term" value="F:DNA binding"/>
    <property type="evidence" value="ECO:0007669"/>
    <property type="project" value="UniProtKB-KW"/>
</dbReference>
<keyword evidence="7" id="KW-1185">Reference proteome</keyword>
<evidence type="ECO:0000256" key="2">
    <source>
        <dbReference type="ARBA" id="ARBA00023015"/>
    </source>
</evidence>
<dbReference type="EMBL" id="FPCG01000006">
    <property type="protein sequence ID" value="SFV23110.1"/>
    <property type="molecule type" value="Genomic_DNA"/>
</dbReference>
<sequence>MAAFHEAHPRVDLDFVAGSQDEICAQVLQGRLDLAVTYDLALPPGLQVTSLNAARPLLVLPADHRLADQEQVRLAEVIEEPMIVLDISPSRENTARIFRDAGLQPHVAFRTSDFEVTRSLVAKGLGYAILVQRPAGDLSYGGEPLAVKSSGEDVAPLGVIMVRNPQLRPSTAATALAAVVDRVARQDLWPG</sequence>
<feature type="domain" description="LysR substrate-binding" evidence="5">
    <location>
        <begin position="1"/>
        <end position="181"/>
    </location>
</feature>
<keyword evidence="3" id="KW-0238">DNA-binding</keyword>
<dbReference type="Gene3D" id="3.40.190.10">
    <property type="entry name" value="Periplasmic binding protein-like II"/>
    <property type="match status" value="2"/>
</dbReference>
<organism evidence="6 7">
    <name type="scientific">Micrococcus terreus</name>
    <dbReference type="NCBI Taxonomy" id="574650"/>
    <lineage>
        <taxon>Bacteria</taxon>
        <taxon>Bacillati</taxon>
        <taxon>Actinomycetota</taxon>
        <taxon>Actinomycetes</taxon>
        <taxon>Micrococcales</taxon>
        <taxon>Micrococcaceae</taxon>
        <taxon>Micrococcus</taxon>
    </lineage>
</organism>
<name>A0A1I7MMG6_9MICC</name>
<keyword evidence="4" id="KW-0804">Transcription</keyword>
<protein>
    <submittedName>
        <fullName evidence="6">LysR substrate binding domain-containing protein</fullName>
    </submittedName>
</protein>
<evidence type="ECO:0000256" key="3">
    <source>
        <dbReference type="ARBA" id="ARBA00023125"/>
    </source>
</evidence>
<comment type="similarity">
    <text evidence="1">Belongs to the LysR transcriptional regulatory family.</text>
</comment>
<evidence type="ECO:0000256" key="1">
    <source>
        <dbReference type="ARBA" id="ARBA00009437"/>
    </source>
</evidence>
<dbReference type="AlphaFoldDB" id="A0A1I7MMG6"/>
<keyword evidence="2" id="KW-0805">Transcription regulation</keyword>
<evidence type="ECO:0000256" key="4">
    <source>
        <dbReference type="ARBA" id="ARBA00023163"/>
    </source>
</evidence>
<dbReference type="SUPFAM" id="SSF53850">
    <property type="entry name" value="Periplasmic binding protein-like II"/>
    <property type="match status" value="1"/>
</dbReference>
<dbReference type="InterPro" id="IPR005119">
    <property type="entry name" value="LysR_subst-bd"/>
</dbReference>
<dbReference type="PANTHER" id="PTHR30346:SF0">
    <property type="entry name" value="HCA OPERON TRANSCRIPTIONAL ACTIVATOR HCAR"/>
    <property type="match status" value="1"/>
</dbReference>